<gene>
    <name evidence="1" type="ORF">GCM10008179_02800</name>
</gene>
<name>A0A9W6MU67_9HYPH</name>
<reference evidence="1" key="1">
    <citation type="journal article" date="2014" name="Int. J. Syst. Evol. Microbiol.">
        <title>Complete genome sequence of Corynebacterium casei LMG S-19264T (=DSM 44701T), isolated from a smear-ripened cheese.</title>
        <authorList>
            <consortium name="US DOE Joint Genome Institute (JGI-PGF)"/>
            <person name="Walter F."/>
            <person name="Albersmeier A."/>
            <person name="Kalinowski J."/>
            <person name="Ruckert C."/>
        </authorList>
    </citation>
    <scope>NUCLEOTIDE SEQUENCE</scope>
    <source>
        <strain evidence="1">VKM B-2347</strain>
    </source>
</reference>
<dbReference type="AlphaFoldDB" id="A0A9W6MU67"/>
<evidence type="ECO:0000313" key="2">
    <source>
        <dbReference type="Proteomes" id="UP001143372"/>
    </source>
</evidence>
<sequence>MSVETLGEALRAGWSIRVKCAQGRRDGMKSIRQCLRSEALDLASIAWTRGRSFPLSGLSERMMCPQCGSRRVTVVFSPPGPGGAVQAKPEPERATRDLEPNFVVEEWQGGQFGRVVAASSNLDIAYAAFGAAIKAFARDATIRIDLKQGSRLIKTHPNARRGEQEAAE</sequence>
<accession>A0A9W6MU67</accession>
<reference evidence="1" key="2">
    <citation type="submission" date="2023-01" db="EMBL/GenBank/DDBJ databases">
        <authorList>
            <person name="Sun Q."/>
            <person name="Evtushenko L."/>
        </authorList>
    </citation>
    <scope>NUCLEOTIDE SEQUENCE</scope>
    <source>
        <strain evidence="1">VKM B-2347</strain>
    </source>
</reference>
<dbReference type="RefSeq" id="WP_271166913.1">
    <property type="nucleotide sequence ID" value="NZ_BSFI01000002.1"/>
</dbReference>
<keyword evidence="2" id="KW-1185">Reference proteome</keyword>
<dbReference type="Proteomes" id="UP001143372">
    <property type="component" value="Unassembled WGS sequence"/>
</dbReference>
<organism evidence="1 2">
    <name type="scientific">Hansschlegelia plantiphila</name>
    <dbReference type="NCBI Taxonomy" id="374655"/>
    <lineage>
        <taxon>Bacteria</taxon>
        <taxon>Pseudomonadati</taxon>
        <taxon>Pseudomonadota</taxon>
        <taxon>Alphaproteobacteria</taxon>
        <taxon>Hyphomicrobiales</taxon>
        <taxon>Methylopilaceae</taxon>
        <taxon>Hansschlegelia</taxon>
    </lineage>
</organism>
<comment type="caution">
    <text evidence="1">The sequence shown here is derived from an EMBL/GenBank/DDBJ whole genome shotgun (WGS) entry which is preliminary data.</text>
</comment>
<protein>
    <submittedName>
        <fullName evidence="1">Uncharacterized protein</fullName>
    </submittedName>
</protein>
<dbReference type="EMBL" id="BSFI01000002">
    <property type="protein sequence ID" value="GLK66642.1"/>
    <property type="molecule type" value="Genomic_DNA"/>
</dbReference>
<evidence type="ECO:0000313" key="1">
    <source>
        <dbReference type="EMBL" id="GLK66642.1"/>
    </source>
</evidence>
<proteinExistence type="predicted"/>